<dbReference type="PROSITE" id="PS00636">
    <property type="entry name" value="DNAJ_1"/>
    <property type="match status" value="1"/>
</dbReference>
<comment type="caution">
    <text evidence="3">The sequence shown here is derived from an EMBL/GenBank/DDBJ whole genome shotgun (WGS) entry which is preliminary data.</text>
</comment>
<gene>
    <name evidence="3" type="ORF">LY90DRAFT_502798</name>
</gene>
<name>A0A1Y2EQU9_9FUNG</name>
<feature type="coiled-coil region" evidence="1">
    <location>
        <begin position="329"/>
        <end position="361"/>
    </location>
</feature>
<dbReference type="OrthoDB" id="552049at2759"/>
<dbReference type="Gene3D" id="1.10.287.110">
    <property type="entry name" value="DnaJ domain"/>
    <property type="match status" value="1"/>
</dbReference>
<dbReference type="InterPro" id="IPR018253">
    <property type="entry name" value="DnaJ_domain_CS"/>
</dbReference>
<dbReference type="PROSITE" id="PS50076">
    <property type="entry name" value="DNAJ_2"/>
    <property type="match status" value="1"/>
</dbReference>
<accession>A0A1Y2EQU9</accession>
<feature type="coiled-coil region" evidence="1">
    <location>
        <begin position="184"/>
        <end position="216"/>
    </location>
</feature>
<dbReference type="Proteomes" id="UP000193920">
    <property type="component" value="Unassembled WGS sequence"/>
</dbReference>
<evidence type="ECO:0000256" key="1">
    <source>
        <dbReference type="SAM" id="Coils"/>
    </source>
</evidence>
<dbReference type="AlphaFoldDB" id="A0A1Y2EQU9"/>
<reference evidence="3 4" key="1">
    <citation type="submission" date="2016-08" db="EMBL/GenBank/DDBJ databases">
        <title>A Parts List for Fungal Cellulosomes Revealed by Comparative Genomics.</title>
        <authorList>
            <consortium name="DOE Joint Genome Institute"/>
            <person name="Haitjema C.H."/>
            <person name="Gilmore S.P."/>
            <person name="Henske J.K."/>
            <person name="Solomon K.V."/>
            <person name="De Groot R."/>
            <person name="Kuo A."/>
            <person name="Mondo S.J."/>
            <person name="Salamov A.A."/>
            <person name="Labutti K."/>
            <person name="Zhao Z."/>
            <person name="Chiniquy J."/>
            <person name="Barry K."/>
            <person name="Brewer H.M."/>
            <person name="Purvine S.O."/>
            <person name="Wright A.T."/>
            <person name="Boxma B."/>
            <person name="Van Alen T."/>
            <person name="Hackstein J.H."/>
            <person name="Baker S.E."/>
            <person name="Grigoriev I.V."/>
            <person name="O'Malley M.A."/>
        </authorList>
    </citation>
    <scope>NUCLEOTIDE SEQUENCE [LARGE SCALE GENOMIC DNA]</scope>
    <source>
        <strain evidence="3 4">G1</strain>
    </source>
</reference>
<keyword evidence="1" id="KW-0175">Coiled coil</keyword>
<dbReference type="InterPro" id="IPR026894">
    <property type="entry name" value="DnaJ_X"/>
</dbReference>
<dbReference type="CDD" id="cd06257">
    <property type="entry name" value="DnaJ"/>
    <property type="match status" value="1"/>
</dbReference>
<feature type="domain" description="J" evidence="2">
    <location>
        <begin position="69"/>
        <end position="134"/>
    </location>
</feature>
<dbReference type="SMART" id="SM00271">
    <property type="entry name" value="DnaJ"/>
    <property type="match status" value="1"/>
</dbReference>
<keyword evidence="4" id="KW-1185">Reference proteome</keyword>
<dbReference type="PANTHER" id="PTHR44924:SF1">
    <property type="entry name" value="DNAJ SUBFAMILY A MEMBER 2"/>
    <property type="match status" value="1"/>
</dbReference>
<evidence type="ECO:0000313" key="3">
    <source>
        <dbReference type="EMBL" id="ORY73951.1"/>
    </source>
</evidence>
<dbReference type="InterPro" id="IPR036869">
    <property type="entry name" value="J_dom_sf"/>
</dbReference>
<dbReference type="Pfam" id="PF00226">
    <property type="entry name" value="DnaJ"/>
    <property type="match status" value="1"/>
</dbReference>
<dbReference type="SUPFAM" id="SSF46565">
    <property type="entry name" value="Chaperone J-domain"/>
    <property type="match status" value="1"/>
</dbReference>
<protein>
    <submittedName>
        <fullName evidence="3">DnaJ-domain-containing protein</fullName>
    </submittedName>
</protein>
<dbReference type="PRINTS" id="PR00625">
    <property type="entry name" value="JDOMAIN"/>
</dbReference>
<dbReference type="STRING" id="1754190.A0A1Y2EQU9"/>
<sequence>MAAEELVIESRRPQNTKIVKCPICGSSVEYIQPETTQSYKIKCYNCLNEFSPNQDNSKTREDEKPCETEYYDILGVSPTATQEEIKKAYRKMALKYHPDKNPDNKEAEEMFKKISEAYQILSDPEKRSKYNKYGKSDNSENIIDPGEFFKQQFGGDRFNDYIGDLMLLGEFTEAMNGETIDPNNQEEMEKMRKEKREKQEKRVNELSEKLKKKIEIHTEYVRPYFNNANELKEKEKESLTNFKAIINIEADELKYESYGVELLRSIGYIYRLKANQALYQYRAENGAIHKKIFGYTNKFTSKMKEKGHVLSEAVNTYKSALELQNSLEKIKLQDKMNDLKINMTEEEKRKLMDQLEQEASIKGMDALWQTSKLEIESTLIEVCDKLFSDTTVASIEIKERAKAILAIGEVFSKAELIQSTASNTTS</sequence>
<dbReference type="PANTHER" id="PTHR44924">
    <property type="entry name" value="DNAJ SUBFAMILY A MEMBER 2"/>
    <property type="match status" value="1"/>
</dbReference>
<dbReference type="InterPro" id="IPR001623">
    <property type="entry name" value="DnaJ_domain"/>
</dbReference>
<organism evidence="3 4">
    <name type="scientific">Neocallimastix californiae</name>
    <dbReference type="NCBI Taxonomy" id="1754190"/>
    <lineage>
        <taxon>Eukaryota</taxon>
        <taxon>Fungi</taxon>
        <taxon>Fungi incertae sedis</taxon>
        <taxon>Chytridiomycota</taxon>
        <taxon>Chytridiomycota incertae sedis</taxon>
        <taxon>Neocallimastigomycetes</taxon>
        <taxon>Neocallimastigales</taxon>
        <taxon>Neocallimastigaceae</taxon>
        <taxon>Neocallimastix</taxon>
    </lineage>
</organism>
<evidence type="ECO:0000259" key="2">
    <source>
        <dbReference type="PROSITE" id="PS50076"/>
    </source>
</evidence>
<evidence type="ECO:0000313" key="4">
    <source>
        <dbReference type="Proteomes" id="UP000193920"/>
    </source>
</evidence>
<dbReference type="Pfam" id="PF14308">
    <property type="entry name" value="DnaJ-X"/>
    <property type="match status" value="1"/>
</dbReference>
<proteinExistence type="predicted"/>
<dbReference type="EMBL" id="MCOG01000031">
    <property type="protein sequence ID" value="ORY73951.1"/>
    <property type="molecule type" value="Genomic_DNA"/>
</dbReference>